<gene>
    <name evidence="7" type="ORF">AXF42_Ash015155</name>
</gene>
<dbReference type="SMART" id="SM00693">
    <property type="entry name" value="DysFN"/>
    <property type="match status" value="1"/>
</dbReference>
<organism evidence="7 8">
    <name type="scientific">Apostasia shenzhenica</name>
    <dbReference type="NCBI Taxonomy" id="1088818"/>
    <lineage>
        <taxon>Eukaryota</taxon>
        <taxon>Viridiplantae</taxon>
        <taxon>Streptophyta</taxon>
        <taxon>Embryophyta</taxon>
        <taxon>Tracheophyta</taxon>
        <taxon>Spermatophyta</taxon>
        <taxon>Magnoliopsida</taxon>
        <taxon>Liliopsida</taxon>
        <taxon>Asparagales</taxon>
        <taxon>Orchidaceae</taxon>
        <taxon>Apostasioideae</taxon>
        <taxon>Apostasia</taxon>
    </lineage>
</organism>
<dbReference type="CDD" id="cd00030">
    <property type="entry name" value="C2"/>
    <property type="match status" value="1"/>
</dbReference>
<keyword evidence="3" id="KW-0445">Lipid transport</keyword>
<dbReference type="InterPro" id="IPR009543">
    <property type="entry name" value="VPS13_VAB"/>
</dbReference>
<accession>A0A2I0AQG3</accession>
<feature type="region of interest" description="Disordered" evidence="4">
    <location>
        <begin position="2197"/>
        <end position="2217"/>
    </location>
</feature>
<dbReference type="Pfam" id="PF06101">
    <property type="entry name" value="Vps62"/>
    <property type="match status" value="2"/>
</dbReference>
<evidence type="ECO:0000313" key="8">
    <source>
        <dbReference type="Proteomes" id="UP000236161"/>
    </source>
</evidence>
<dbReference type="OrthoDB" id="428159at2759"/>
<dbReference type="Pfam" id="PF25037">
    <property type="entry name" value="VPS13_C"/>
    <property type="match status" value="1"/>
</dbReference>
<dbReference type="Proteomes" id="UP000236161">
    <property type="component" value="Unassembled WGS sequence"/>
</dbReference>
<dbReference type="STRING" id="1088818.A0A2I0AQG3"/>
<evidence type="ECO:0000259" key="5">
    <source>
        <dbReference type="SMART" id="SM00693"/>
    </source>
</evidence>
<dbReference type="Pfam" id="PF25036">
    <property type="entry name" value="VPS13_VAB"/>
    <property type="match status" value="1"/>
</dbReference>
<dbReference type="GO" id="GO:0006869">
    <property type="term" value="P:lipid transport"/>
    <property type="evidence" value="ECO:0007669"/>
    <property type="project" value="UniProtKB-KW"/>
</dbReference>
<keyword evidence="2" id="KW-0813">Transport</keyword>
<evidence type="ECO:0000313" key="7">
    <source>
        <dbReference type="EMBL" id="PKA57778.1"/>
    </source>
</evidence>
<dbReference type="InterPro" id="IPR035892">
    <property type="entry name" value="C2_domain_sf"/>
</dbReference>
<evidence type="ECO:0000256" key="1">
    <source>
        <dbReference type="ARBA" id="ARBA00006545"/>
    </source>
</evidence>
<dbReference type="SMART" id="SM00694">
    <property type="entry name" value="DysFC"/>
    <property type="match status" value="1"/>
</dbReference>
<dbReference type="InterPro" id="IPR006614">
    <property type="entry name" value="Peroxin/Ferlin"/>
</dbReference>
<evidence type="ECO:0000256" key="3">
    <source>
        <dbReference type="ARBA" id="ARBA00023055"/>
    </source>
</evidence>
<dbReference type="InterPro" id="IPR009291">
    <property type="entry name" value="Vps62"/>
</dbReference>
<reference evidence="7 8" key="1">
    <citation type="journal article" date="2017" name="Nature">
        <title>The Apostasia genome and the evolution of orchids.</title>
        <authorList>
            <person name="Zhang G.Q."/>
            <person name="Liu K.W."/>
            <person name="Li Z."/>
            <person name="Lohaus R."/>
            <person name="Hsiao Y.Y."/>
            <person name="Niu S.C."/>
            <person name="Wang J.Y."/>
            <person name="Lin Y.C."/>
            <person name="Xu Q."/>
            <person name="Chen L.J."/>
            <person name="Yoshida K."/>
            <person name="Fujiwara S."/>
            <person name="Wang Z.W."/>
            <person name="Zhang Y.Q."/>
            <person name="Mitsuda N."/>
            <person name="Wang M."/>
            <person name="Liu G.H."/>
            <person name="Pecoraro L."/>
            <person name="Huang H.X."/>
            <person name="Xiao X.J."/>
            <person name="Lin M."/>
            <person name="Wu X.Y."/>
            <person name="Wu W.L."/>
            <person name="Chen Y.Y."/>
            <person name="Chang S.B."/>
            <person name="Sakamoto S."/>
            <person name="Ohme-Takagi M."/>
            <person name="Yagi M."/>
            <person name="Zeng S.J."/>
            <person name="Shen C.Y."/>
            <person name="Yeh C.M."/>
            <person name="Luo Y.B."/>
            <person name="Tsai W.C."/>
            <person name="Van de Peer Y."/>
            <person name="Liu Z.J."/>
        </authorList>
    </citation>
    <scope>NUCLEOTIDE SEQUENCE [LARGE SCALE GENOMIC DNA]</scope>
    <source>
        <strain evidence="8">cv. Shenzhen</strain>
        <tissue evidence="7">Stem</tissue>
    </source>
</reference>
<comment type="similarity">
    <text evidence="1">Belongs to the VPS13 family.</text>
</comment>
<sequence>MFEAHVLYLLRKYLDEYVEGLSIEALRISVWKGDVLLKDLRLKPDALNSLKLPVAVKAGFVGTITLKVPWKSLGKEPVVVVIDRVFVLAEPVPDGQTLKDQDREKLFDSKLQQIEDAESAIIEATIRNDKSGAVPSGNSWLGSLVATIIGNLKVTISNVHIRYEDSVSNPGHPFCSGITLSKLAAVTTDEEGNETFDTSGALDKLRKSLQLERLAMYHDSDCAPWTLDKRWEDLSPALWAEMFEDGICELTGDRTASLWAKNRRYLVSPINGVLKYHRLGKQERNNPQIPFEKASFVLSDVSLTVSEAQYYDGIKLLEAVSRFKTCVEVSHLRPVVPVFEDPHAWWRYGMLASLQQKKLCYWFSWERIKHLCQLRRRYVQMYAAFLQHSSKVDVSVLRQIERILDSKVIILWRLLAHAKHESVKSKWSSQQKGTLKRSWWSLGWSTSSEESLAESTSSESQVAEEDRLTKEEWQAINKFLSFQPEEDYSSPVVKDGKNMIHLLVDVSIGKAAASIVSIDKVEIVCGSFEQLGVTIKMYHKSIHCDVSLKCYGLSSPEGQLSQSVSSANKTNALEASFVHVPVGEDVHWRLSATIAPCHVTILMESYERFLEFMKRSNAVSPTVTMETATALQMKIESVTRKAQEQLQMVLEEKSRFSLDVDFDAPKVRIPVRSFEILQRSQFLLDFGHFTLHTRVGQNDEQKQSLYSRFYICGKDMAAVFVDGDCGKRWGTAELQSQVSLMEKKDVGNKLYSLLDRCGMSVIVDQIKVPHPKYPSTRISVQVPNLGIHFSAERYSRILNLLDLFYGSCRSVGHDSSGVLQAGSVPWLPADFATDARILVWKGFGHSLAEWQPCYIVLSGLYLYVLESEGSQTYQRCCSVSGRQVFEISPSSVGGSHLAVAVGSRGVDIQKALESANTLIIEFRDSDEKNAWLKELVQATYRASAPPAVDILGDQTDQLVESITPRLPNTGVADLVISGALVETKLSIYGKCDGNCGGSEETLIVELLGSGGKVNLYRSSCNLIVKTKLHSLKIKDELQDRFCKTPQYLACSVLKENKDSEANTQAQSFFMEEEDYFADALPDFIGVPDQALHTSLYIPGSFDQYSGKSFARASNFEHARERGGEVFYEAWDSHISDFVVFTFVSRSVESPLYDGIDTQMRIQMSALEFFCNRPTLVALIGFGFDVSQVNSTAVQTSDIDHLVDTERKDEDGRALVKGLLGYGKGRVVFNLVMDVDSVCVFLNKEDGLQLAMFVQESFILNLKFYPSSTTIEGTLGNMRLCDMSLGTDHCWGWLCDIRNQGIESLIKFNFESYSAEDDDYQGYDYSLSGRLSAVRIVFLYRFVLEITSYFMGLATPHTEEVIKLVDKVGGIEWLIQKYEMDGTSALKLDLSLDTPVIIVPKNSMSEDFIQLDLGRLHVKNKFSWYGCKENDPSAVHMDIINAEIHGINMAVGVNGRLGKLMVREGQGLHVIVQRSLRDVFQKVPTLSIEVQVGLLHCVMSDKEYDVIINCLYMNLLEPPKIPPSFRSTVADAKDSMRMLVDKVNLNGQILLSRNIVVFAVEIHYALLELCNGLDEESPLAQISLEGLWVSYRSTSFSEVDLFVTIPKFSVLDIRPDAKPEMRLMLGSYADVSKSIISHNSDSSATFLTSRESIDKKFDSLTNMDVSNLTMLILDYRWRSSFHSFVIRIQQPRVLVVLDFLLAVAEFFVPSLGTITGREEILHPNKDPLTCSDDIILSESVYMQQNDVVYLSPRRQLIVDGCFNEFIYDGCGHTLSLNDEFDSKGQPHSGTIIILGRGKKLRFKNVKIENGALLRKCTYLSNDSSYSISEDDGVEISLLEYNTSKLDEVPESCQDSIKDTNALDAVSATLASQSQNFTLEAQVVSSEFTFYDSSKSSSDNPLIAEKLLRARMDLRFMYASKGNDTWARSLVKDFTMEAGSGLVILEPMDISGGYTSVEDKTNISIFSSDICIHLSLSVASLLLKLQNQAIEALQFGEVNPLVSCANFKRIWVSPKGDLPDYNLTFWRPQAPSNYAILGDCVTSRPIPPTQVVVAVSNAYGRVRKPLGFKLVVLFSDFKEMGGGPQSDGSADCSIWLPVAPPGYTAVGFVAHVGSQPPPNHVIHCLRSDLVTSTGYSDCIFHVPPKTRLVSGFSVWHVDNVIGSFYAHNSVDCPPKDQGFDLHHILLRNPNRPLSVTKNPASPSINPHQQNQQCPATSNASSGWDVLRSLSRTSCYMSTPHFERIWWDKGADFRRPISIWRPILRPGFASLGDSIIEGLEPPALGLIFKCDNSMISTQPVHFTKVAHVIGKGLDDAFFWYPIPPPGYASLGCIVTRKDEQPRKECFCCPRIDLINQANILEEPISRSYTSKGPTCWSIWKVENQACTFLARSDLKKPSSRLAYTISDSVKPKSRENISAEMKLGCFSLSILDSFYGTMTPVVDTTITNINLATHGGLNAMNAVLICSMAASTFNRQLESWEPLVEPFDGIFKLETYNTNEHPPSKIGKRIRVAATSSLNLNFSASNLETIIEAFVSRRRQNDLEHKLSRKSEEYGEISKYQTISSALDEDDFQRVVIENKLGCDIYLRTIEEISEDIELIQKENQLSISVLPPKFSDRLSVINKSRETRYYVAVQIFESKGVPVVEDGNKQDYFCALRLLIDSKVSDQYKLFPQSARTRCVRPLISKINDLAMAFAKWNELFIFEVPDKGFANLEVEVSNLAAKAGKGEVIGSLSVPLGRSSNALKRAASIRMLQQAAVSDTQNISSYPLRKKGQAHDNEDNKDSGCLLISTTYFERNIDMNTQRGMESTVAADSDVGFWVGLGPDGPWESFSSLLPLSVVPKTLDKNPFAFEVVMRGGRKHAILRALAVIKNETDVKIEISLCPSYMLNKPLLNAGDEVTTMVTEDVFENQRYQPITGWGNKSSFHGDPGHWSTRNFSFSSKDFFEPPLPSGWQWISAWRIDKSQFVDSDGWAYGNDFQSLKWPPSSSKSSSKSALDFVRRRRWIRNRQRLPEQGFDHLRNVIAVISPSSSTVLPWASMASDSDLFLQVRPFVENSKNLYVWGQIVALGYSKDQSSGSLASVTRQSATRQPNSLYSGLKLSHLEKNDILLCCNPCISSKQNTWLSVGTDASVLHTELNAPVYDWEISINSVLKLENKLPYEAEYAVWEKTIQGNMVERQHGIVSSNGSSFIFSADIRRPLYLTLFVQGGWILEKEAILIMDLLNHDHASSFWMVQRQSQRRVRVSIEYDMGGTDAAPKSVRLFVPYWIRNDSSVPLSYHVVEVDPFVNVDADTLLLSREVKSTKLALKHSTKSIDRKFSCSKRNFDILEVIDDFNLNCVMLSPQDYMSRSGSSFSSRRDGLSSTRVGISVAMHHSEHYSPGVSLMDLERKEQVDVNAFSSDGSYYKLSAQLKMSSDRTKVISFLPHTLFINRVGTSVCLSQCNSEYVEWLHPDEPPKLLKWQSSAENELLMARLDGYNWSTPFSIRTSGVMRVSLKNDDGSGQMYLRVEVRSGEKSSRYEVVFRLTSLFSPYRIENRSFFLPIRFRQVGSNDDCWHCLPPNSAASFFWEDLGKQRLLQVLVDGADSWSSQEYNIDEIKDHQVTHASSGPMKALRIIVLKEGKLQIARISDWMPENEAPMVMDGRIPLPMFEPSENDYKQSSSELDCEFHIIFELAELGLSIIDHMPEEILYLSIQNLLFSYSSGIGSGITRLKLRMNAIQVDNQLPFTPMPVLFVPQKVGDQLDYVLKFSMTMQTNNALDYCAYPYLGLQVPDNSVFLVNIHEPVIWRLHELFQQVKYGRLFGSTDTAVSVDPMIKIGLLNIFEIRFRVSMAMSPSQRPRGVLGFWSSLMTALGNTEHMQIRVGQRFREEVCMRQSTLISTAISNIQKDLLSHPLHLLSGVDILGNASSALSNMSKGVAALSMDKKFIQSRQKQDSKGVEDLGDVIREGGGALAKGFFRGVTGIVTKPLEGAKSSGVEGFVQGVGKGIIGAAAQPVSGVLDLLSKTTEGANAMRMKIASAITSEEQLLRRRLPRAIGGDNLLRPYDDYAATGQVILQLAECGTFLGQVDLFKVRGKFALSDAYEDHFILPTGKILIVTHRRALFLQQPTNIMAQRKFNPTKDPCSVIWDVLWEDLVTMELTHGKKDIKGSPPSRLILYMQITSTDSKENIQVIKCSHGTGQANEIFAAIQAALMAYGPNASKDINKGKVPRPYMPCNNTTFSDVLPKEVYGSWSIEDVEELAPTNLSLPQQLLNLNP</sequence>
<protein>
    <recommendedName>
        <fullName evidence="5 6">Peroxin/Ferlin domain-containing protein</fullName>
    </recommendedName>
</protein>
<dbReference type="Gene3D" id="2.60.40.150">
    <property type="entry name" value="C2 domain"/>
    <property type="match status" value="1"/>
</dbReference>
<dbReference type="PANTHER" id="PTHR45523:SF2">
    <property type="entry name" value="OS02G0470600 PROTEIN"/>
    <property type="match status" value="1"/>
</dbReference>
<feature type="domain" description="Peroxin/Ferlin" evidence="5">
    <location>
        <begin position="2898"/>
        <end position="2960"/>
    </location>
</feature>
<dbReference type="InterPro" id="IPR056748">
    <property type="entry name" value="VPS13-like_C"/>
</dbReference>
<dbReference type="PANTHER" id="PTHR45523">
    <property type="entry name" value="TETRATRICOPEPTIDE REPEAT (TPR)-CONTAINING PROTEIN-RELATED"/>
    <property type="match status" value="1"/>
</dbReference>
<proteinExistence type="inferred from homology"/>
<dbReference type="InterPro" id="IPR026854">
    <property type="entry name" value="VPS13_N"/>
</dbReference>
<dbReference type="Pfam" id="PF12624">
    <property type="entry name" value="VPS13_N"/>
    <property type="match status" value="1"/>
</dbReference>
<evidence type="ECO:0000259" key="6">
    <source>
        <dbReference type="SMART" id="SM00694"/>
    </source>
</evidence>
<keyword evidence="8" id="KW-1185">Reference proteome</keyword>
<dbReference type="EMBL" id="KZ451960">
    <property type="protein sequence ID" value="PKA57778.1"/>
    <property type="molecule type" value="Genomic_DNA"/>
</dbReference>
<evidence type="ECO:0000256" key="2">
    <source>
        <dbReference type="ARBA" id="ARBA00022448"/>
    </source>
</evidence>
<feature type="domain" description="Peroxin/Ferlin" evidence="6">
    <location>
        <begin position="2969"/>
        <end position="3009"/>
    </location>
</feature>
<evidence type="ECO:0000256" key="4">
    <source>
        <dbReference type="SAM" id="MobiDB-lite"/>
    </source>
</evidence>
<name>A0A2I0AQG3_9ASPA</name>
<dbReference type="GO" id="GO:0016020">
    <property type="term" value="C:membrane"/>
    <property type="evidence" value="ECO:0007669"/>
    <property type="project" value="InterPro"/>
</dbReference>